<accession>A0A2P2NJN7</accession>
<evidence type="ECO:0000313" key="1">
    <source>
        <dbReference type="EMBL" id="MBX42696.1"/>
    </source>
</evidence>
<dbReference type="AlphaFoldDB" id="A0A2P2NJN7"/>
<organism evidence="1">
    <name type="scientific">Rhizophora mucronata</name>
    <name type="common">Asiatic mangrove</name>
    <dbReference type="NCBI Taxonomy" id="61149"/>
    <lineage>
        <taxon>Eukaryota</taxon>
        <taxon>Viridiplantae</taxon>
        <taxon>Streptophyta</taxon>
        <taxon>Embryophyta</taxon>
        <taxon>Tracheophyta</taxon>
        <taxon>Spermatophyta</taxon>
        <taxon>Magnoliopsida</taxon>
        <taxon>eudicotyledons</taxon>
        <taxon>Gunneridae</taxon>
        <taxon>Pentapetalae</taxon>
        <taxon>rosids</taxon>
        <taxon>fabids</taxon>
        <taxon>Malpighiales</taxon>
        <taxon>Rhizophoraceae</taxon>
        <taxon>Rhizophora</taxon>
    </lineage>
</organism>
<protein>
    <submittedName>
        <fullName evidence="1">Uncharacterized protein</fullName>
    </submittedName>
</protein>
<name>A0A2P2NJN7_RHIMU</name>
<sequence>MRTYKTAAVDTPTTKNTAKQISAIMTGKCTDQNSLFFFFLTEPEYIEEQFEKHSTAIQLEQLYSHSRSDFKVHSVFWYISTGQPLLQGKQM</sequence>
<proteinExistence type="predicted"/>
<reference evidence="1" key="1">
    <citation type="submission" date="2018-02" db="EMBL/GenBank/DDBJ databases">
        <title>Rhizophora mucronata_Transcriptome.</title>
        <authorList>
            <person name="Meera S.P."/>
            <person name="Sreeshan A."/>
            <person name="Augustine A."/>
        </authorList>
    </citation>
    <scope>NUCLEOTIDE SEQUENCE</scope>
    <source>
        <tissue evidence="1">Leaf</tissue>
    </source>
</reference>
<dbReference type="EMBL" id="GGEC01062212">
    <property type="protein sequence ID" value="MBX42696.1"/>
    <property type="molecule type" value="Transcribed_RNA"/>
</dbReference>